<gene>
    <name evidence="3" type="ORF">RP29_07970</name>
</gene>
<evidence type="ECO:0008006" key="5">
    <source>
        <dbReference type="Google" id="ProtNLM"/>
    </source>
</evidence>
<dbReference type="PANTHER" id="PTHR37841">
    <property type="entry name" value="GLR2918 PROTEIN"/>
    <property type="match status" value="1"/>
</dbReference>
<keyword evidence="4" id="KW-1185">Reference proteome</keyword>
<evidence type="ECO:0000313" key="4">
    <source>
        <dbReference type="Proteomes" id="UP000032566"/>
    </source>
</evidence>
<feature type="transmembrane region" description="Helical" evidence="2">
    <location>
        <begin position="1158"/>
        <end position="1177"/>
    </location>
</feature>
<feature type="transmembrane region" description="Helical" evidence="2">
    <location>
        <begin position="1129"/>
        <end position="1151"/>
    </location>
</feature>
<dbReference type="PATRIC" id="fig|80878.5.peg.1108"/>
<dbReference type="InterPro" id="IPR011990">
    <property type="entry name" value="TPR-like_helical_dom_sf"/>
</dbReference>
<dbReference type="Proteomes" id="UP000032566">
    <property type="component" value="Unassembled WGS sequence"/>
</dbReference>
<dbReference type="Pfam" id="PF14903">
    <property type="entry name" value="WG_beta_rep"/>
    <property type="match status" value="2"/>
</dbReference>
<reference evidence="3 4" key="1">
    <citation type="submission" date="2014-12" db="EMBL/GenBank/DDBJ databases">
        <title>Isolation of bacteria from lake water.</title>
        <authorList>
            <person name="Sheng K.-Y."/>
            <person name="Chin P.-S."/>
            <person name="Chan K.-G."/>
            <person name="Tan G.S."/>
        </authorList>
    </citation>
    <scope>NUCLEOTIDE SEQUENCE [LARGE SCALE GENOMIC DNA]</scope>
    <source>
        <strain evidence="3 4">KY4</strain>
    </source>
</reference>
<dbReference type="OrthoDB" id="5380961at2"/>
<dbReference type="AlphaFoldDB" id="A0A0D7K9C3"/>
<dbReference type="EMBL" id="JXYQ01000022">
    <property type="protein sequence ID" value="KJA10956.1"/>
    <property type="molecule type" value="Genomic_DNA"/>
</dbReference>
<protein>
    <recommendedName>
        <fullName evidence="5">WG repeat protein</fullName>
    </recommendedName>
</protein>
<feature type="region of interest" description="Disordered" evidence="1">
    <location>
        <begin position="1052"/>
        <end position="1086"/>
    </location>
</feature>
<dbReference type="RefSeq" id="WP_044397176.1">
    <property type="nucleotide sequence ID" value="NZ_JXYQ01000022.1"/>
</dbReference>
<accession>A0A0D7K9C3</accession>
<evidence type="ECO:0000313" key="3">
    <source>
        <dbReference type="EMBL" id="KJA10956.1"/>
    </source>
</evidence>
<dbReference type="PANTHER" id="PTHR37841:SF1">
    <property type="entry name" value="DUF3298 DOMAIN-CONTAINING PROTEIN"/>
    <property type="match status" value="1"/>
</dbReference>
<sequence length="1217" mass="130803">MTQTAPATPCLAKVPLDADRQAYALLIVHADRAIAPQPALRQVVEFESTPHGGFISAAQAHDGGWGYINEQGQWLVPPTLDNARGFTEDGVARFCRAGRWGYLNLLGQEVIVPQFDDARPMRNGLAAVKTGPHAWRIIDLQGQFTCAATFAELGNFGAVGLAPAQPWNPDRDLPLWGYVDHRGQWVVAPRFAQAHSFGEQAVAALSANGKTWGLINAQGQWVLQPCHARMDAFNGEALAYYADAATGGGPCGYLNTRGKVAVRGGQGLSHQMACGLVADRTHETRFFDLHGAPLPGPALSYATDFQPELECAVARLASATSPDANPWGLLHTDGRLVPAPQGLREPLTQSDGSIPPTQPDTALAPFLASDGQVVWIDREGQVVWRARYGGGQVIFCSAQDQILWRSPVAASHRAPRAFFRPHAADWLEHLEGVDHIVPAATALAHEAESCLHAWAQAQEPYAAQPMAQRRVVHTHLGPAQRKAYPFMEASLHEALAHARQALVQHLQAQWGVADPDPEHAAPAQSLGTPLATWQRPLQTPLAPSPTSGEWVNLPEANELWISLYPQTGTDESGAWWSLWLMAAPSMDALLAAQHAREAVLAHTAAPLLNTAEEAENTEAPTTRAAWLAAVLNQPQALGQVPAAWLDDAMVDAALQAHPAALAQVPAALRTPARLEALLRRGVEVAVQIPPHFMTRDALLLARELYAGDPTWDARDERCSQPLAQPTAPVWGCLLTPEQALHAVRAGVPLCDVPHWLRTNALEQAALDADIANLAHLAPGQITPALAQRAVLHANGRLIRHVPAELLTPALCLASAQANGLTLQDIPQPLRSVEVCVAALEDQPDMFPQIPTELAVAVTTALIDNDLARAREQGAPREGSAWHVARAWAQLAVNQPQAAVDDALRGLPHVPAPQHAHYVLARAYQALGHTAQAALAACSVLSLQSPYRPAWGPTEDTGWLTALARWHMGHADEATLIRQLALYPQTLADMPRARITPAMVDAALAADPATVRWVPKRLMTPAHYAVALRVGVKRPEDVPPAMVMAVDQATQAQPAASAPAMPAPRPLQAERRAQPPAEAPRAPHPATPRVAKPWAWWLLGTVLRSAVGHPASARGLVHWLEQRPLAASALHALLSLLAVALHTTVSVAVWLAEGPEAGLGTFVLVGFADAYWAWQFAWEATRPSLTLAASAVVLYLVVWCPLYRKAGRALGHPRQTSS</sequence>
<evidence type="ECO:0000256" key="2">
    <source>
        <dbReference type="SAM" id="Phobius"/>
    </source>
</evidence>
<feature type="transmembrane region" description="Helical" evidence="2">
    <location>
        <begin position="1183"/>
        <end position="1202"/>
    </location>
</feature>
<organism evidence="3 4">
    <name type="scientific">Acidovorax temperans</name>
    <dbReference type="NCBI Taxonomy" id="80878"/>
    <lineage>
        <taxon>Bacteria</taxon>
        <taxon>Pseudomonadati</taxon>
        <taxon>Pseudomonadota</taxon>
        <taxon>Betaproteobacteria</taxon>
        <taxon>Burkholderiales</taxon>
        <taxon>Comamonadaceae</taxon>
        <taxon>Acidovorax</taxon>
    </lineage>
</organism>
<keyword evidence="2" id="KW-1133">Transmembrane helix</keyword>
<dbReference type="SUPFAM" id="SSF48452">
    <property type="entry name" value="TPR-like"/>
    <property type="match status" value="1"/>
</dbReference>
<proteinExistence type="predicted"/>
<dbReference type="InterPro" id="IPR032774">
    <property type="entry name" value="WG_beta_rep"/>
</dbReference>
<dbReference type="STRING" id="80878.RP29_07970"/>
<comment type="caution">
    <text evidence="3">The sequence shown here is derived from an EMBL/GenBank/DDBJ whole genome shotgun (WGS) entry which is preliminary data.</text>
</comment>
<keyword evidence="2" id="KW-0812">Transmembrane</keyword>
<evidence type="ECO:0000256" key="1">
    <source>
        <dbReference type="SAM" id="MobiDB-lite"/>
    </source>
</evidence>
<name>A0A0D7K9C3_9BURK</name>
<keyword evidence="2" id="KW-0472">Membrane</keyword>